<comment type="caution">
    <text evidence="1">The sequence shown here is derived from an EMBL/GenBank/DDBJ whole genome shotgun (WGS) entry which is preliminary data.</text>
</comment>
<reference evidence="1" key="1">
    <citation type="journal article" date="2015" name="Nature">
        <title>Complex archaea that bridge the gap between prokaryotes and eukaryotes.</title>
        <authorList>
            <person name="Spang A."/>
            <person name="Saw J.H."/>
            <person name="Jorgensen S.L."/>
            <person name="Zaremba-Niedzwiedzka K."/>
            <person name="Martijn J."/>
            <person name="Lind A.E."/>
            <person name="van Eijk R."/>
            <person name="Schleper C."/>
            <person name="Guy L."/>
            <person name="Ettema T.J."/>
        </authorList>
    </citation>
    <scope>NUCLEOTIDE SEQUENCE</scope>
</reference>
<organism evidence="1">
    <name type="scientific">marine sediment metagenome</name>
    <dbReference type="NCBI Taxonomy" id="412755"/>
    <lineage>
        <taxon>unclassified sequences</taxon>
        <taxon>metagenomes</taxon>
        <taxon>ecological metagenomes</taxon>
    </lineage>
</organism>
<accession>A0A0F9BSV0</accession>
<name>A0A0F9BSV0_9ZZZZ</name>
<dbReference type="EMBL" id="LAZR01039448">
    <property type="protein sequence ID" value="KKL16987.1"/>
    <property type="molecule type" value="Genomic_DNA"/>
</dbReference>
<gene>
    <name evidence="1" type="ORF">LCGC14_2490100</name>
</gene>
<protein>
    <submittedName>
        <fullName evidence="1">Uncharacterized protein</fullName>
    </submittedName>
</protein>
<proteinExistence type="predicted"/>
<sequence length="36" mass="3746">MGAQFPDLPFIVGSGIMPTAMKAILFGPPKKGKSIV</sequence>
<feature type="non-terminal residue" evidence="1">
    <location>
        <position position="36"/>
    </location>
</feature>
<dbReference type="AlphaFoldDB" id="A0A0F9BSV0"/>
<evidence type="ECO:0000313" key="1">
    <source>
        <dbReference type="EMBL" id="KKL16987.1"/>
    </source>
</evidence>